<dbReference type="RefSeq" id="WP_265263754.1">
    <property type="nucleotide sequence ID" value="NZ_JAIHOM010000026.1"/>
</dbReference>
<reference evidence="1 2" key="1">
    <citation type="submission" date="2021-08" db="EMBL/GenBank/DDBJ databases">
        <title>Draft genome sequence of Spirulina subsalsa with high tolerance to salinity and hype-accumulation of phycocyanin.</title>
        <authorList>
            <person name="Pei H."/>
            <person name="Jiang L."/>
        </authorList>
    </citation>
    <scope>NUCLEOTIDE SEQUENCE [LARGE SCALE GENOMIC DNA]</scope>
    <source>
        <strain evidence="1 2">FACHB-351</strain>
    </source>
</reference>
<sequence>MSVLKTKLANPSRMRGIFRYLLQVEGQRQKREILEQLLSPEKLAEGKTPSRPMFNAALNESLKCKLLIEVKEGAISINPELPQLARDPELGDDLLPDTLMELFFNSDNEDEFDFGLDCAWYLAQDIYDAIGTWEEVEKRVSEQKVAESLDLKLSSNTLFGHLEDWMSYFGLTWRHSLNGKKVAVADPTVYIRRNLEALFNGQSESKLSLKEFMDRLAKRCPLFETGKFREKIEEKIGRRPPNYLSTSTAFALFRLKDEGYIDLRRESDAELMILPKANQTVDDESRVSHIIWTP</sequence>
<protein>
    <submittedName>
        <fullName evidence="1">Uncharacterized protein</fullName>
    </submittedName>
</protein>
<proteinExistence type="predicted"/>
<organism evidence="1 2">
    <name type="scientific">Spirulina subsalsa FACHB-351</name>
    <dbReference type="NCBI Taxonomy" id="234711"/>
    <lineage>
        <taxon>Bacteria</taxon>
        <taxon>Bacillati</taxon>
        <taxon>Cyanobacteriota</taxon>
        <taxon>Cyanophyceae</taxon>
        <taxon>Spirulinales</taxon>
        <taxon>Spirulinaceae</taxon>
        <taxon>Spirulina</taxon>
    </lineage>
</organism>
<dbReference type="EMBL" id="JAIHOM010000026">
    <property type="protein sequence ID" value="MCW6036020.1"/>
    <property type="molecule type" value="Genomic_DNA"/>
</dbReference>
<evidence type="ECO:0000313" key="2">
    <source>
        <dbReference type="Proteomes" id="UP001526426"/>
    </source>
</evidence>
<comment type="caution">
    <text evidence="1">The sequence shown here is derived from an EMBL/GenBank/DDBJ whole genome shotgun (WGS) entry which is preliminary data.</text>
</comment>
<evidence type="ECO:0000313" key="1">
    <source>
        <dbReference type="EMBL" id="MCW6036020.1"/>
    </source>
</evidence>
<gene>
    <name evidence="1" type="ORF">K4A83_07005</name>
</gene>
<dbReference type="InterPro" id="IPR049812">
    <property type="entry name" value="DpdG-like"/>
</dbReference>
<name>A0ABT3L3D5_9CYAN</name>
<accession>A0ABT3L3D5</accession>
<dbReference type="NCBIfam" id="NF041064">
    <property type="entry name" value="DpdG"/>
    <property type="match status" value="1"/>
</dbReference>
<keyword evidence="2" id="KW-1185">Reference proteome</keyword>
<dbReference type="Proteomes" id="UP001526426">
    <property type="component" value="Unassembled WGS sequence"/>
</dbReference>